<dbReference type="EMBL" id="LR590482">
    <property type="protein sequence ID" value="VTR01951.1"/>
    <property type="molecule type" value="Genomic_DNA"/>
</dbReference>
<reference evidence="2 3" key="1">
    <citation type="submission" date="2019-05" db="EMBL/GenBank/DDBJ databases">
        <authorList>
            <consortium name="Pathogen Informatics"/>
        </authorList>
    </citation>
    <scope>NUCLEOTIDE SEQUENCE [LARGE SCALE GENOMIC DNA]</scope>
    <source>
        <strain evidence="2 3">NCTC10696</strain>
    </source>
</reference>
<organism evidence="2 3">
    <name type="scientific">Pseudomonas synxantha</name>
    <dbReference type="NCBI Taxonomy" id="47883"/>
    <lineage>
        <taxon>Bacteria</taxon>
        <taxon>Pseudomonadati</taxon>
        <taxon>Pseudomonadota</taxon>
        <taxon>Gammaproteobacteria</taxon>
        <taxon>Pseudomonadales</taxon>
        <taxon>Pseudomonadaceae</taxon>
        <taxon>Pseudomonas</taxon>
    </lineage>
</organism>
<dbReference type="Pfam" id="PF02515">
    <property type="entry name" value="CoA_transf_3"/>
    <property type="match status" value="3"/>
</dbReference>
<dbReference type="SUPFAM" id="SSF89796">
    <property type="entry name" value="CoA-transferase family III (CaiB/BaiF)"/>
    <property type="match status" value="2"/>
</dbReference>
<dbReference type="EC" id="3.1.2.26" evidence="2"/>
<accession>A0AAX3I964</accession>
<proteinExistence type="predicted"/>
<dbReference type="GO" id="GO:0033608">
    <property type="term" value="F:formyl-CoA transferase activity"/>
    <property type="evidence" value="ECO:0007669"/>
    <property type="project" value="UniProtKB-EC"/>
</dbReference>
<dbReference type="PANTHER" id="PTHR48228">
    <property type="entry name" value="SUCCINYL-COA--D-CITRAMALATE COA-TRANSFERASE"/>
    <property type="match status" value="1"/>
</dbReference>
<dbReference type="PANTHER" id="PTHR48228:SF6">
    <property type="entry name" value="L-CARNITINE COA-TRANSFERASE"/>
    <property type="match status" value="1"/>
</dbReference>
<keyword evidence="2" id="KW-0378">Hydrolase</keyword>
<protein>
    <submittedName>
        <fullName evidence="2">Formyl-CoA transferase</fullName>
        <ecNumber evidence="2">2.8.3.16</ecNumber>
        <ecNumber evidence="2">3.1.2.26</ecNumber>
    </submittedName>
</protein>
<evidence type="ECO:0000256" key="1">
    <source>
        <dbReference type="ARBA" id="ARBA00022679"/>
    </source>
</evidence>
<dbReference type="InterPro" id="IPR050509">
    <property type="entry name" value="CoA-transferase_III"/>
</dbReference>
<dbReference type="Gene3D" id="3.40.50.10540">
    <property type="entry name" value="Crotonobetainyl-coa:carnitine coa-transferase, domain 1"/>
    <property type="match status" value="3"/>
</dbReference>
<dbReference type="Proteomes" id="UP000306562">
    <property type="component" value="Chromosome"/>
</dbReference>
<name>A0AAX3I964_9PSED</name>
<dbReference type="InterPro" id="IPR044855">
    <property type="entry name" value="CoA-Trfase_III_dom3_sf"/>
</dbReference>
<evidence type="ECO:0000313" key="2">
    <source>
        <dbReference type="EMBL" id="VTR01951.1"/>
    </source>
</evidence>
<sequence>MSHAVLQGIRVISLCSGIAGSAAGLQLSEAGAQVIMVEPVVNPARDQPVLFAVLNRGKRSVVLDLEAAVGLEQLQQLLSDADVLLHDFTPDVAKAHGLADALLTAAFPRLVISSISGWPRRHALANALSRETLILARLGLLDEQPGHRSGPVFVRIPFANWLAGWLCVVGVMARLLARDRDGRGGLAHTSLAQAALVPMTMHWSRAQTPTPAFAKGLDKHIPIPLHQCADGRWLHVHYSPDKAPWMATALAALGEVEVARLNALWPPSHVAPNFGANKAVIATRPAQDWVEHFWQHDVAAQIAAPFGDIYFDEQARLNGYVVQVEDEQLGTTWQPGRAWQVQPLPPIGTGAPRANEAGAGLPEFPALAPIALAAEGAAPLPPLHGLKVLDLGAYLAGPFACMLLADLGAEVIKVEAPKGDAMRRLERVFSGTQRGKLGVALQLGDTHTRPAVEALVRWADVVHHNMRLPAARKLKVDYASLKTINPQLLYCHVSAYGPTGPRADWPGFDQLMQAACGWEVAQGGEGQAPMWLRFGVGDFFAGLSSLYALLLGLYQRNRSGTGQMVNASLLGATLLTMSEVVVRADGSLTPFEPMDGQQTGLADNHRLYLCRDAWIAVAALTPDEVQRFHALVGDAPHDWCDRQPRDAALAALAEAQVPAEAVLEAQREAFLDNPEHAAAGLHAHTDHAEYGQLQQIGEFWDFGDLPLALSRPPPALGQHTRQVLQGLGFADDELQRLAADGWLTLQQP</sequence>
<evidence type="ECO:0000313" key="3">
    <source>
        <dbReference type="Proteomes" id="UP000306562"/>
    </source>
</evidence>
<dbReference type="InterPro" id="IPR003673">
    <property type="entry name" value="CoA-Trfase_fam_III"/>
</dbReference>
<dbReference type="EC" id="2.8.3.16" evidence="2"/>
<dbReference type="Gene3D" id="3.30.1540.10">
    <property type="entry name" value="formyl-coa transferase, domain 3"/>
    <property type="match status" value="3"/>
</dbReference>
<dbReference type="AlphaFoldDB" id="A0AAX3I964"/>
<dbReference type="InterPro" id="IPR023606">
    <property type="entry name" value="CoA-Trfase_III_dom_1_sf"/>
</dbReference>
<gene>
    <name evidence="2" type="primary">baiF</name>
    <name evidence="2" type="ORF">NCTC10696_03704</name>
</gene>
<dbReference type="GO" id="GO:0016787">
    <property type="term" value="F:hydrolase activity"/>
    <property type="evidence" value="ECO:0007669"/>
    <property type="project" value="UniProtKB-KW"/>
</dbReference>
<keyword evidence="1 2" id="KW-0808">Transferase</keyword>